<dbReference type="EMBL" id="VSRR010021883">
    <property type="protein sequence ID" value="MPC64290.1"/>
    <property type="molecule type" value="Genomic_DNA"/>
</dbReference>
<keyword evidence="3" id="KW-1185">Reference proteome</keyword>
<sequence>MVCNNCTLASSSSSSSSSFSWTVGVLSPSPPPPTPEFIVGVSHLTRNHASLPSFKTVTPPPSPAPSSSVTHAISSSSG</sequence>
<feature type="compositionally biased region" description="Low complexity" evidence="1">
    <location>
        <begin position="65"/>
        <end position="78"/>
    </location>
</feature>
<feature type="region of interest" description="Disordered" evidence="1">
    <location>
        <begin position="1"/>
        <end position="25"/>
    </location>
</feature>
<proteinExistence type="predicted"/>
<gene>
    <name evidence="2" type="ORF">E2C01_058402</name>
</gene>
<evidence type="ECO:0000313" key="3">
    <source>
        <dbReference type="Proteomes" id="UP000324222"/>
    </source>
</evidence>
<dbReference type="AlphaFoldDB" id="A0A5B7GWC1"/>
<comment type="caution">
    <text evidence="2">The sequence shown here is derived from an EMBL/GenBank/DDBJ whole genome shotgun (WGS) entry which is preliminary data.</text>
</comment>
<name>A0A5B7GWC1_PORTR</name>
<evidence type="ECO:0000313" key="2">
    <source>
        <dbReference type="EMBL" id="MPC64290.1"/>
    </source>
</evidence>
<feature type="compositionally biased region" description="Low complexity" evidence="1">
    <location>
        <begin position="10"/>
        <end position="20"/>
    </location>
</feature>
<evidence type="ECO:0000256" key="1">
    <source>
        <dbReference type="SAM" id="MobiDB-lite"/>
    </source>
</evidence>
<dbReference type="Proteomes" id="UP000324222">
    <property type="component" value="Unassembled WGS sequence"/>
</dbReference>
<accession>A0A5B7GWC1</accession>
<feature type="region of interest" description="Disordered" evidence="1">
    <location>
        <begin position="50"/>
        <end position="78"/>
    </location>
</feature>
<protein>
    <submittedName>
        <fullName evidence="2">Uncharacterized protein</fullName>
    </submittedName>
</protein>
<organism evidence="2 3">
    <name type="scientific">Portunus trituberculatus</name>
    <name type="common">Swimming crab</name>
    <name type="synonym">Neptunus trituberculatus</name>
    <dbReference type="NCBI Taxonomy" id="210409"/>
    <lineage>
        <taxon>Eukaryota</taxon>
        <taxon>Metazoa</taxon>
        <taxon>Ecdysozoa</taxon>
        <taxon>Arthropoda</taxon>
        <taxon>Crustacea</taxon>
        <taxon>Multicrustacea</taxon>
        <taxon>Malacostraca</taxon>
        <taxon>Eumalacostraca</taxon>
        <taxon>Eucarida</taxon>
        <taxon>Decapoda</taxon>
        <taxon>Pleocyemata</taxon>
        <taxon>Brachyura</taxon>
        <taxon>Eubrachyura</taxon>
        <taxon>Portunoidea</taxon>
        <taxon>Portunidae</taxon>
        <taxon>Portuninae</taxon>
        <taxon>Portunus</taxon>
    </lineage>
</organism>
<reference evidence="2 3" key="1">
    <citation type="submission" date="2019-05" db="EMBL/GenBank/DDBJ databases">
        <title>Another draft genome of Portunus trituberculatus and its Hox gene families provides insights of decapod evolution.</title>
        <authorList>
            <person name="Jeong J.-H."/>
            <person name="Song I."/>
            <person name="Kim S."/>
            <person name="Choi T."/>
            <person name="Kim D."/>
            <person name="Ryu S."/>
            <person name="Kim W."/>
        </authorList>
    </citation>
    <scope>NUCLEOTIDE SEQUENCE [LARGE SCALE GENOMIC DNA]</scope>
    <source>
        <tissue evidence="2">Muscle</tissue>
    </source>
</reference>